<dbReference type="EMBL" id="AQHF01000026">
    <property type="protein sequence ID" value="MBE0347518.1"/>
    <property type="molecule type" value="Genomic_DNA"/>
</dbReference>
<reference evidence="3 4" key="1">
    <citation type="submission" date="2015-06" db="EMBL/GenBank/DDBJ databases">
        <title>Genome sequence of Pseudoalteromonas peptidolytica.</title>
        <authorList>
            <person name="Xie B.-B."/>
            <person name="Rong J.-C."/>
            <person name="Qin Q.-L."/>
            <person name="Zhang Y.-Z."/>
        </authorList>
    </citation>
    <scope>NUCLEOTIDE SEQUENCE [LARGE SCALE GENOMIC DNA]</scope>
    <source>
        <strain evidence="3 4">F12-50-A1</strain>
    </source>
</reference>
<dbReference type="Proteomes" id="UP000660708">
    <property type="component" value="Unassembled WGS sequence"/>
</dbReference>
<keyword evidence="2" id="KW-0732">Signal</keyword>
<protein>
    <recommendedName>
        <fullName evidence="5">DUF4412 domain-containing protein</fullName>
    </recommendedName>
</protein>
<proteinExistence type="predicted"/>
<feature type="chain" id="PRO_5034688808" description="DUF4412 domain-containing protein" evidence="2">
    <location>
        <begin position="24"/>
        <end position="253"/>
    </location>
</feature>
<name>A0A8I0MY92_9GAMM</name>
<comment type="caution">
    <text evidence="3">The sequence shown here is derived from an EMBL/GenBank/DDBJ whole genome shotgun (WGS) entry which is preliminary data.</text>
</comment>
<feature type="coiled-coil region" evidence="1">
    <location>
        <begin position="81"/>
        <end position="137"/>
    </location>
</feature>
<evidence type="ECO:0000313" key="4">
    <source>
        <dbReference type="Proteomes" id="UP000660708"/>
    </source>
</evidence>
<accession>A0A8I0MY92</accession>
<dbReference type="AlphaFoldDB" id="A0A8I0MY92"/>
<evidence type="ECO:0000256" key="2">
    <source>
        <dbReference type="SAM" id="SignalP"/>
    </source>
</evidence>
<dbReference type="RefSeq" id="WP_147388816.1">
    <property type="nucleotide sequence ID" value="NZ_AQHF01000026.1"/>
</dbReference>
<keyword evidence="4" id="KW-1185">Reference proteome</keyword>
<evidence type="ECO:0008006" key="5">
    <source>
        <dbReference type="Google" id="ProtNLM"/>
    </source>
</evidence>
<gene>
    <name evidence="3" type="ORF">PPEP_a1988</name>
</gene>
<evidence type="ECO:0000313" key="3">
    <source>
        <dbReference type="EMBL" id="MBE0347518.1"/>
    </source>
</evidence>
<organism evidence="3 4">
    <name type="scientific">Pseudoalteromonas peptidolytica F12-50-A1</name>
    <dbReference type="NCBI Taxonomy" id="1315280"/>
    <lineage>
        <taxon>Bacteria</taxon>
        <taxon>Pseudomonadati</taxon>
        <taxon>Pseudomonadota</taxon>
        <taxon>Gammaproteobacteria</taxon>
        <taxon>Alteromonadales</taxon>
        <taxon>Pseudoalteromonadaceae</taxon>
        <taxon>Pseudoalteromonas</taxon>
    </lineage>
</organism>
<sequence length="253" mass="28120">MNLLKFKTVVAASFVALSGVAQAEVELVFKSGLGQQSFKIKGHTMRMDNAAQYQLFDALKNKLYVVTPTSKSYMEMSNNMFGDLSALLTKQEAELKKLQSQEGLKNVAHLETAKSALRMAEQQIKQLKSNGNNQLKKLNQRARINGISCELYEFSVAMLQQQVCFADIADIGLSAQHAAVFNRYQQYVGSLSGYTMPTLENKISIDVSPLGSLPGQQSSSQFVRVKEVKFPAKQFSIDPSYKNMMDIPALSRK</sequence>
<evidence type="ECO:0000256" key="1">
    <source>
        <dbReference type="SAM" id="Coils"/>
    </source>
</evidence>
<feature type="signal peptide" evidence="2">
    <location>
        <begin position="1"/>
        <end position="23"/>
    </location>
</feature>
<keyword evidence="1" id="KW-0175">Coiled coil</keyword>